<feature type="region of interest" description="Disordered" evidence="1">
    <location>
        <begin position="1"/>
        <end position="39"/>
    </location>
</feature>
<gene>
    <name evidence="3" type="ORF">SAMN05421546_2194</name>
</gene>
<evidence type="ECO:0000256" key="2">
    <source>
        <dbReference type="SAM" id="Phobius"/>
    </source>
</evidence>
<proteinExistence type="predicted"/>
<dbReference type="AlphaFoldDB" id="A0A1N6XBR2"/>
<evidence type="ECO:0000313" key="4">
    <source>
        <dbReference type="Proteomes" id="UP000241788"/>
    </source>
</evidence>
<protein>
    <recommendedName>
        <fullName evidence="5">TFIIB-type zinc ribbon-containing protein</fullName>
    </recommendedName>
</protein>
<dbReference type="EMBL" id="FTLW01000005">
    <property type="protein sequence ID" value="SIQ99798.1"/>
    <property type="molecule type" value="Genomic_DNA"/>
</dbReference>
<feature type="compositionally biased region" description="Pro residues" evidence="1">
    <location>
        <begin position="1"/>
        <end position="14"/>
    </location>
</feature>
<dbReference type="Proteomes" id="UP000241788">
    <property type="component" value="Unassembled WGS sequence"/>
</dbReference>
<dbReference type="RefSeq" id="WP_076588141.1">
    <property type="nucleotide sequence ID" value="NZ_FTLW01000005.1"/>
</dbReference>
<organism evidence="3 4">
    <name type="scientific">Solilutibacter tolerans</name>
    <dbReference type="NCBI Taxonomy" id="1604334"/>
    <lineage>
        <taxon>Bacteria</taxon>
        <taxon>Pseudomonadati</taxon>
        <taxon>Pseudomonadota</taxon>
        <taxon>Gammaproteobacteria</taxon>
        <taxon>Lysobacterales</taxon>
        <taxon>Lysobacteraceae</taxon>
        <taxon>Solilutibacter</taxon>
    </lineage>
</organism>
<accession>A0A1N6XBR2</accession>
<evidence type="ECO:0000313" key="3">
    <source>
        <dbReference type="EMBL" id="SIQ99798.1"/>
    </source>
</evidence>
<dbReference type="PANTHER" id="PTHR37826">
    <property type="entry name" value="FLOTILLIN BAND_7_5 DOMAIN PROTEIN"/>
    <property type="match status" value="1"/>
</dbReference>
<dbReference type="PANTHER" id="PTHR37826:SF3">
    <property type="entry name" value="J DOMAIN-CONTAINING PROTEIN"/>
    <property type="match status" value="1"/>
</dbReference>
<name>A0A1N6XBR2_9GAMM</name>
<keyword evidence="2" id="KW-0472">Membrane</keyword>
<keyword evidence="4" id="KW-1185">Reference proteome</keyword>
<dbReference type="OrthoDB" id="3182597at2"/>
<sequence>MSNTNTPPPVPPVTGPGSPQDVPPAPGELGVDPTTLPQPIRDELLAPDPVAIDTSAEELKDGLNRCPKCGATDIRQKPGTDLLICLYCRNEWHGQRVEEEFGFGEGLDELSGTVIASGARDIAADAKSLMTFKCTGCGAEVTINTDNAMTARCHWCRHVFGINEQIANGAVPDAVLPFHIKKADAIARIRQFVDKRRLFALKAFKEEFTPENVVGVYLPYMIVDGKASVDIAGKGEIQTAQYTRGNDKNKRTYYDADVYAVTRHLDFTIDDLPLESSLTRGNLDTRVNTNNIINTILPFDTKNAVKWNASYLSGYTSEKRDQDVAQLHPRLEDQLLSVARAQIEASTRRYDRGVRWEEERLDIHGSRWVSMYLPVWLYSYQQPGSKGGLLHYFAVNGRTGETMGSVPVQKWKLLTAAITVGTFLEGIALWILANM</sequence>
<feature type="transmembrane region" description="Helical" evidence="2">
    <location>
        <begin position="413"/>
        <end position="433"/>
    </location>
</feature>
<evidence type="ECO:0000256" key="1">
    <source>
        <dbReference type="SAM" id="MobiDB-lite"/>
    </source>
</evidence>
<keyword evidence="2" id="KW-0812">Transmembrane</keyword>
<dbReference type="STRING" id="1604334.SAMN05421546_2194"/>
<evidence type="ECO:0008006" key="5">
    <source>
        <dbReference type="Google" id="ProtNLM"/>
    </source>
</evidence>
<keyword evidence="2" id="KW-1133">Transmembrane helix</keyword>
<reference evidence="4" key="1">
    <citation type="submission" date="2017-01" db="EMBL/GenBank/DDBJ databases">
        <authorList>
            <person name="Varghese N."/>
            <person name="Submissions S."/>
        </authorList>
    </citation>
    <scope>NUCLEOTIDE SEQUENCE [LARGE SCALE GENOMIC DNA]</scope>
    <source>
        <strain evidence="4">UM1</strain>
    </source>
</reference>